<dbReference type="OrthoDB" id="3225366at2759"/>
<dbReference type="OMA" id="LWHWIIS"/>
<evidence type="ECO:0000256" key="1">
    <source>
        <dbReference type="SAM" id="Phobius"/>
    </source>
</evidence>
<evidence type="ECO:0000313" key="2">
    <source>
        <dbReference type="EMBL" id="KJA25338.1"/>
    </source>
</evidence>
<keyword evidence="1" id="KW-0812">Transmembrane</keyword>
<dbReference type="EMBL" id="KN817532">
    <property type="protein sequence ID" value="KJA25338.1"/>
    <property type="molecule type" value="Genomic_DNA"/>
</dbReference>
<feature type="transmembrane region" description="Helical" evidence="1">
    <location>
        <begin position="131"/>
        <end position="154"/>
    </location>
</feature>
<sequence>MAQGQTVDLHVELPNTVKAIRDGWNWTSTSGAVVSGLLAGGAAQLLSTFKGDMDLMNREPRDRNLVLVLCYAALFLNISATISSFILTDNLGELEYNTAKGRGGVNTTQMLGGEATILKAHGASPSWEFMLYHWLITFYSGILSLIMSVLSYVWLVEARSIAVTMSVIVGFTLLPTTYFILLRPFLEFR</sequence>
<name>A0A0D2MN22_HYPSF</name>
<gene>
    <name evidence="2" type="ORF">HYPSUDRAFT_64915</name>
</gene>
<keyword evidence="1" id="KW-0472">Membrane</keyword>
<protein>
    <submittedName>
        <fullName evidence="2">Uncharacterized protein</fullName>
    </submittedName>
</protein>
<dbReference type="AlphaFoldDB" id="A0A0D2MN22"/>
<reference evidence="3" key="1">
    <citation type="submission" date="2014-04" db="EMBL/GenBank/DDBJ databases">
        <title>Evolutionary Origins and Diversification of the Mycorrhizal Mutualists.</title>
        <authorList>
            <consortium name="DOE Joint Genome Institute"/>
            <consortium name="Mycorrhizal Genomics Consortium"/>
            <person name="Kohler A."/>
            <person name="Kuo A."/>
            <person name="Nagy L.G."/>
            <person name="Floudas D."/>
            <person name="Copeland A."/>
            <person name="Barry K.W."/>
            <person name="Cichocki N."/>
            <person name="Veneault-Fourrey C."/>
            <person name="LaButti K."/>
            <person name="Lindquist E.A."/>
            <person name="Lipzen A."/>
            <person name="Lundell T."/>
            <person name="Morin E."/>
            <person name="Murat C."/>
            <person name="Riley R."/>
            <person name="Ohm R."/>
            <person name="Sun H."/>
            <person name="Tunlid A."/>
            <person name="Henrissat B."/>
            <person name="Grigoriev I.V."/>
            <person name="Hibbett D.S."/>
            <person name="Martin F."/>
        </authorList>
    </citation>
    <scope>NUCLEOTIDE SEQUENCE [LARGE SCALE GENOMIC DNA]</scope>
    <source>
        <strain evidence="3">FD-334 SS-4</strain>
    </source>
</reference>
<feature type="transmembrane region" description="Helical" evidence="1">
    <location>
        <begin position="66"/>
        <end position="87"/>
    </location>
</feature>
<evidence type="ECO:0000313" key="3">
    <source>
        <dbReference type="Proteomes" id="UP000054270"/>
    </source>
</evidence>
<dbReference type="Proteomes" id="UP000054270">
    <property type="component" value="Unassembled WGS sequence"/>
</dbReference>
<keyword evidence="3" id="KW-1185">Reference proteome</keyword>
<keyword evidence="1" id="KW-1133">Transmembrane helix</keyword>
<proteinExistence type="predicted"/>
<accession>A0A0D2MN22</accession>
<organism evidence="2 3">
    <name type="scientific">Hypholoma sublateritium (strain FD-334 SS-4)</name>
    <dbReference type="NCBI Taxonomy" id="945553"/>
    <lineage>
        <taxon>Eukaryota</taxon>
        <taxon>Fungi</taxon>
        <taxon>Dikarya</taxon>
        <taxon>Basidiomycota</taxon>
        <taxon>Agaricomycotina</taxon>
        <taxon>Agaricomycetes</taxon>
        <taxon>Agaricomycetidae</taxon>
        <taxon>Agaricales</taxon>
        <taxon>Agaricineae</taxon>
        <taxon>Strophariaceae</taxon>
        <taxon>Hypholoma</taxon>
    </lineage>
</organism>
<feature type="transmembrane region" description="Helical" evidence="1">
    <location>
        <begin position="161"/>
        <end position="181"/>
    </location>
</feature>